<feature type="transmembrane region" description="Helical" evidence="7">
    <location>
        <begin position="241"/>
        <end position="263"/>
    </location>
</feature>
<name>A0A3P3ZS66_9ZZZZ</name>
<dbReference type="GO" id="GO:0016491">
    <property type="term" value="F:oxidoreductase activity"/>
    <property type="evidence" value="ECO:0007669"/>
    <property type="project" value="UniProtKB-KW"/>
</dbReference>
<dbReference type="GO" id="GO:0008137">
    <property type="term" value="F:NADH dehydrogenase (ubiquinone) activity"/>
    <property type="evidence" value="ECO:0007669"/>
    <property type="project" value="InterPro"/>
</dbReference>
<dbReference type="GO" id="GO:0005886">
    <property type="term" value="C:plasma membrane"/>
    <property type="evidence" value="ECO:0007669"/>
    <property type="project" value="UniProtKB-SubCell"/>
</dbReference>
<feature type="transmembrane region" description="Helical" evidence="7">
    <location>
        <begin position="137"/>
        <end position="154"/>
    </location>
</feature>
<dbReference type="Pfam" id="PF00361">
    <property type="entry name" value="Proton_antipo_M"/>
    <property type="match status" value="1"/>
</dbReference>
<evidence type="ECO:0000256" key="1">
    <source>
        <dbReference type="ARBA" id="ARBA00004651"/>
    </source>
</evidence>
<accession>A0A3P3ZS66</accession>
<dbReference type="PANTHER" id="PTHR42682:SF3">
    <property type="entry name" value="FORMATE HYDROGENLYASE SUBUNIT 3-RELATED"/>
    <property type="match status" value="1"/>
</dbReference>
<comment type="subcellular location">
    <subcellularLocation>
        <location evidence="1">Cell membrane</location>
        <topology evidence="1">Multi-pass membrane protein</topology>
    </subcellularLocation>
</comment>
<evidence type="ECO:0000313" key="9">
    <source>
        <dbReference type="EMBL" id="VAY89713.1"/>
    </source>
</evidence>
<feature type="transmembrane region" description="Helical" evidence="7">
    <location>
        <begin position="113"/>
        <end position="131"/>
    </location>
</feature>
<gene>
    <name evidence="9" type="primary">hyfB</name>
    <name evidence="9" type="ORF">CARN8_830005</name>
</gene>
<evidence type="ECO:0000256" key="6">
    <source>
        <dbReference type="ARBA" id="ARBA00023136"/>
    </source>
</evidence>
<dbReference type="GO" id="GO:0042773">
    <property type="term" value="P:ATP synthesis coupled electron transport"/>
    <property type="evidence" value="ECO:0007669"/>
    <property type="project" value="InterPro"/>
</dbReference>
<dbReference type="AlphaFoldDB" id="A0A3P3ZS66"/>
<feature type="transmembrane region" description="Helical" evidence="7">
    <location>
        <begin position="382"/>
        <end position="403"/>
    </location>
</feature>
<organism evidence="9">
    <name type="scientific">mine drainage metagenome</name>
    <dbReference type="NCBI Taxonomy" id="410659"/>
    <lineage>
        <taxon>unclassified sequences</taxon>
        <taxon>metagenomes</taxon>
        <taxon>ecological metagenomes</taxon>
    </lineage>
</organism>
<feature type="transmembrane region" description="Helical" evidence="7">
    <location>
        <begin position="33"/>
        <end position="54"/>
    </location>
</feature>
<proteinExistence type="predicted"/>
<feature type="transmembrane region" description="Helical" evidence="7">
    <location>
        <begin position="540"/>
        <end position="560"/>
    </location>
</feature>
<dbReference type="EMBL" id="UOYP01000708">
    <property type="protein sequence ID" value="VAY89713.1"/>
    <property type="molecule type" value="Genomic_DNA"/>
</dbReference>
<feature type="transmembrane region" description="Helical" evidence="7">
    <location>
        <begin position="166"/>
        <end position="188"/>
    </location>
</feature>
<dbReference type="PRINTS" id="PR01437">
    <property type="entry name" value="NUOXDRDTASE4"/>
</dbReference>
<sequence>MPLLPLDLVGLILTGWSGLGLLGLVLPARLGRCLLFPLIAGLSALMAGAGLWALQGGAQTLVLPIGLPGMPFHLRLDVLSAFFLTLLGLAGSGISAYATGYFRHMAETQPGDFQRLILLYALFLASMGMVLVADDAYFFMVAWESMALSSYFLVTTDHEIPAIREAGFLYLLMAHLGAIALLLCFGLLQSGTGGDYAFATLRHHSLTSFWSSTAFILALIGFGAKAGLLPLHTWLPEAHPAAPSPVSALMSGIMLKMALYGLLRVLFDLLGQPLWWWGALLVGLGSLTALFGVLFAAVQSDIKRLLAWSSVENMGLILSGLGLTLLFHGAGQETVAALALAAVLYHALNHAFFKGLLFLGAGSVLHATAERNMAKLGGLIRVMPWVAGLSLVGALSLAGLPPFNGFVSEWLLLQAYLLRPDLPQPWLNMVLPLGAAVLALVGALAGFAMVKFYGIVFLGQARGLVLSEVQDIGVWERFGMGWMALGCVLLGLFPSSVILQLDTVTHALVGQGLGASAARHGAARHGWLWVTPVSANRASYSPLILFAVIGVSVGLTFLGVRRFFHGRWRRAPAWDCGYPFQTARMQDSADGFGQPIKQIFESFFGLSREIPSPFDSHPHYHSEVRDPLWALCYLPLVRGVARLVKWVGVLQQGRISTYLLFSFTTLMALLALVTGSRP</sequence>
<protein>
    <submittedName>
        <fullName evidence="9">Hydrogenase-4 component B</fullName>
        <ecNumber evidence="9">1.-.-.-</ecNumber>
    </submittedName>
</protein>
<keyword evidence="2" id="KW-1003">Cell membrane</keyword>
<evidence type="ECO:0000256" key="2">
    <source>
        <dbReference type="ARBA" id="ARBA00022475"/>
    </source>
</evidence>
<feature type="domain" description="NADH:quinone oxidoreductase/Mrp antiporter transmembrane" evidence="8">
    <location>
        <begin position="134"/>
        <end position="417"/>
    </location>
</feature>
<dbReference type="EC" id="1.-.-.-" evidence="9"/>
<dbReference type="InterPro" id="IPR001750">
    <property type="entry name" value="ND/Mrp_TM"/>
</dbReference>
<feature type="transmembrane region" description="Helical" evidence="7">
    <location>
        <begin position="429"/>
        <end position="458"/>
    </location>
</feature>
<dbReference type="InterPro" id="IPR052175">
    <property type="entry name" value="ComplexI-like_HydComp"/>
</dbReference>
<keyword evidence="5 9" id="KW-0560">Oxidoreductase</keyword>
<dbReference type="PANTHER" id="PTHR42682">
    <property type="entry name" value="HYDROGENASE-4 COMPONENT F"/>
    <property type="match status" value="1"/>
</dbReference>
<reference evidence="9" key="1">
    <citation type="submission" date="2018-10" db="EMBL/GenBank/DDBJ databases">
        <authorList>
            <person name="Plewniak F."/>
        </authorList>
    </citation>
    <scope>NUCLEOTIDE SEQUENCE</scope>
</reference>
<keyword evidence="3 7" id="KW-0812">Transmembrane</keyword>
<dbReference type="NCBIfam" id="NF005086">
    <property type="entry name" value="PRK06521.1"/>
    <property type="match status" value="1"/>
</dbReference>
<feature type="transmembrane region" description="Helical" evidence="7">
    <location>
        <begin position="305"/>
        <end position="329"/>
    </location>
</feature>
<feature type="transmembrane region" description="Helical" evidence="7">
    <location>
        <begin position="335"/>
        <end position="361"/>
    </location>
</feature>
<dbReference type="InterPro" id="IPR003918">
    <property type="entry name" value="NADH_UbQ_OxRdtase"/>
</dbReference>
<feature type="transmembrane region" description="Helical" evidence="7">
    <location>
        <begin position="655"/>
        <end position="675"/>
    </location>
</feature>
<feature type="transmembrane region" description="Helical" evidence="7">
    <location>
        <begin position="78"/>
        <end position="101"/>
    </location>
</feature>
<evidence type="ECO:0000256" key="5">
    <source>
        <dbReference type="ARBA" id="ARBA00023002"/>
    </source>
</evidence>
<keyword evidence="4 7" id="KW-1133">Transmembrane helix</keyword>
<feature type="transmembrane region" description="Helical" evidence="7">
    <location>
        <begin position="275"/>
        <end position="298"/>
    </location>
</feature>
<evidence type="ECO:0000256" key="3">
    <source>
        <dbReference type="ARBA" id="ARBA00022692"/>
    </source>
</evidence>
<evidence type="ECO:0000256" key="7">
    <source>
        <dbReference type="SAM" id="Phobius"/>
    </source>
</evidence>
<feature type="transmembrane region" description="Helical" evidence="7">
    <location>
        <begin position="479"/>
        <end position="499"/>
    </location>
</feature>
<feature type="transmembrane region" description="Helical" evidence="7">
    <location>
        <begin position="208"/>
        <end position="229"/>
    </location>
</feature>
<keyword evidence="6 7" id="KW-0472">Membrane</keyword>
<evidence type="ECO:0000256" key="4">
    <source>
        <dbReference type="ARBA" id="ARBA00022989"/>
    </source>
</evidence>
<feature type="transmembrane region" description="Helical" evidence="7">
    <location>
        <begin position="6"/>
        <end position="26"/>
    </location>
</feature>
<evidence type="ECO:0000259" key="8">
    <source>
        <dbReference type="Pfam" id="PF00361"/>
    </source>
</evidence>